<gene>
    <name evidence="3" type="primary">rimP</name>
    <name evidence="6" type="ORF">BCY86_01450</name>
</gene>
<dbReference type="InterPro" id="IPR028998">
    <property type="entry name" value="RimP_C"/>
</dbReference>
<dbReference type="EMBL" id="CP016908">
    <property type="protein sequence ID" value="APR99494.1"/>
    <property type="molecule type" value="Genomic_DNA"/>
</dbReference>
<organism evidence="6 7">
    <name type="scientific">Pajaroellobacter abortibovis</name>
    <dbReference type="NCBI Taxonomy" id="1882918"/>
    <lineage>
        <taxon>Bacteria</taxon>
        <taxon>Pseudomonadati</taxon>
        <taxon>Myxococcota</taxon>
        <taxon>Polyangia</taxon>
        <taxon>Polyangiales</taxon>
        <taxon>Polyangiaceae</taxon>
    </lineage>
</organism>
<evidence type="ECO:0000313" key="7">
    <source>
        <dbReference type="Proteomes" id="UP000185544"/>
    </source>
</evidence>
<dbReference type="OrthoDB" id="9805006at2"/>
<dbReference type="CDD" id="cd01734">
    <property type="entry name" value="YlxS_C"/>
    <property type="match status" value="1"/>
</dbReference>
<dbReference type="GO" id="GO:0005829">
    <property type="term" value="C:cytosol"/>
    <property type="evidence" value="ECO:0007669"/>
    <property type="project" value="TreeGrafter"/>
</dbReference>
<comment type="function">
    <text evidence="3">Required for maturation of 30S ribosomal subunits.</text>
</comment>
<evidence type="ECO:0000256" key="1">
    <source>
        <dbReference type="ARBA" id="ARBA00022490"/>
    </source>
</evidence>
<dbReference type="Gene3D" id="3.30.300.70">
    <property type="entry name" value="RimP-like superfamily, N-terminal"/>
    <property type="match status" value="1"/>
</dbReference>
<dbReference type="SUPFAM" id="SSF74942">
    <property type="entry name" value="YhbC-like, C-terminal domain"/>
    <property type="match status" value="1"/>
</dbReference>
<dbReference type="STRING" id="1882918.BCY86_01450"/>
<dbReference type="HAMAP" id="MF_01077">
    <property type="entry name" value="RimP"/>
    <property type="match status" value="1"/>
</dbReference>
<keyword evidence="7" id="KW-1185">Reference proteome</keyword>
<dbReference type="InterPro" id="IPR035956">
    <property type="entry name" value="RimP_N_sf"/>
</dbReference>
<dbReference type="Gene3D" id="2.30.30.180">
    <property type="entry name" value="Ribosome maturation factor RimP, C-terminal domain"/>
    <property type="match status" value="1"/>
</dbReference>
<dbReference type="KEGG" id="pabo:BCY86_01450"/>
<dbReference type="InterPro" id="IPR036847">
    <property type="entry name" value="RimP_C_sf"/>
</dbReference>
<dbReference type="InterPro" id="IPR003728">
    <property type="entry name" value="Ribosome_maturation_RimP"/>
</dbReference>
<proteinExistence type="inferred from homology"/>
<dbReference type="PANTHER" id="PTHR33867:SF1">
    <property type="entry name" value="RIBOSOME MATURATION FACTOR RIMP"/>
    <property type="match status" value="1"/>
</dbReference>
<sequence>MPELLTFPSLSRVDRSTLEPIIQPIVHAHGAELVDIEFRREPQGWTLRVIVEKLGSEAQNLSTKEAGVDLELCANIAKEVSPALDVLDQIPHRYHLEISSPGVERHLRTPKDFVRFVGQKATLKLQAPLEGKKIWVGWLRGVRDDHLLLEEEEQQCYEIPFCNIVSGHLLFEFGSFSCSPRKASRRKKSKR</sequence>
<dbReference type="Proteomes" id="UP000185544">
    <property type="component" value="Chromosome"/>
</dbReference>
<evidence type="ECO:0000259" key="4">
    <source>
        <dbReference type="Pfam" id="PF02576"/>
    </source>
</evidence>
<evidence type="ECO:0000256" key="3">
    <source>
        <dbReference type="HAMAP-Rule" id="MF_01077"/>
    </source>
</evidence>
<feature type="domain" description="Ribosome maturation factor RimP N-terminal" evidence="4">
    <location>
        <begin position="21"/>
        <end position="104"/>
    </location>
</feature>
<feature type="domain" description="Ribosome maturation factor RimP C-terminal" evidence="5">
    <location>
        <begin position="107"/>
        <end position="173"/>
    </location>
</feature>
<accession>A0A1L6MVJ2</accession>
<protein>
    <recommendedName>
        <fullName evidence="3">Ribosome maturation factor RimP</fullName>
    </recommendedName>
</protein>
<keyword evidence="2 3" id="KW-0690">Ribosome biogenesis</keyword>
<dbReference type="SUPFAM" id="SSF75420">
    <property type="entry name" value="YhbC-like, N-terminal domain"/>
    <property type="match status" value="1"/>
</dbReference>
<evidence type="ECO:0000259" key="5">
    <source>
        <dbReference type="Pfam" id="PF17384"/>
    </source>
</evidence>
<evidence type="ECO:0000313" key="6">
    <source>
        <dbReference type="EMBL" id="APR99494.1"/>
    </source>
</evidence>
<dbReference type="Pfam" id="PF02576">
    <property type="entry name" value="RimP_N"/>
    <property type="match status" value="1"/>
</dbReference>
<evidence type="ECO:0000256" key="2">
    <source>
        <dbReference type="ARBA" id="ARBA00022517"/>
    </source>
</evidence>
<reference evidence="6 7" key="1">
    <citation type="submission" date="2016-08" db="EMBL/GenBank/DDBJ databases">
        <title>Identification and validation of antigenic proteins from Pajaroellobacter abortibovis using de-novo genome sequence assembly and reverse vaccinology.</title>
        <authorList>
            <person name="Welly B.T."/>
            <person name="Miller M.R."/>
            <person name="Stott J.L."/>
            <person name="Blanchard M.T."/>
            <person name="Islas-Trejo A.D."/>
            <person name="O'Rourke S.M."/>
            <person name="Young A.E."/>
            <person name="Medrano J.F."/>
            <person name="Van Eenennaam A.L."/>
        </authorList>
    </citation>
    <scope>NUCLEOTIDE SEQUENCE [LARGE SCALE GENOMIC DNA]</scope>
    <source>
        <strain evidence="6 7">BTF92-0548A/99-0131</strain>
    </source>
</reference>
<dbReference type="FunFam" id="3.30.300.70:FF:000001">
    <property type="entry name" value="Ribosome maturation factor RimP"/>
    <property type="match status" value="1"/>
</dbReference>
<dbReference type="GO" id="GO:0000028">
    <property type="term" value="P:ribosomal small subunit assembly"/>
    <property type="evidence" value="ECO:0007669"/>
    <property type="project" value="TreeGrafter"/>
</dbReference>
<keyword evidence="1 3" id="KW-0963">Cytoplasm</keyword>
<dbReference type="PANTHER" id="PTHR33867">
    <property type="entry name" value="RIBOSOME MATURATION FACTOR RIMP"/>
    <property type="match status" value="1"/>
</dbReference>
<dbReference type="GO" id="GO:0006412">
    <property type="term" value="P:translation"/>
    <property type="evidence" value="ECO:0007669"/>
    <property type="project" value="TreeGrafter"/>
</dbReference>
<dbReference type="AlphaFoldDB" id="A0A1L6MVJ2"/>
<dbReference type="InterPro" id="IPR028989">
    <property type="entry name" value="RimP_N"/>
</dbReference>
<comment type="similarity">
    <text evidence="3">Belongs to the RimP family.</text>
</comment>
<name>A0A1L6MVJ2_9BACT</name>
<dbReference type="RefSeq" id="WP_075276142.1">
    <property type="nucleotide sequence ID" value="NZ_CP016908.1"/>
</dbReference>
<dbReference type="Pfam" id="PF17384">
    <property type="entry name" value="DUF150_C"/>
    <property type="match status" value="1"/>
</dbReference>
<comment type="subcellular location">
    <subcellularLocation>
        <location evidence="3">Cytoplasm</location>
    </subcellularLocation>
</comment>